<keyword evidence="1" id="KW-0732">Signal</keyword>
<dbReference type="PANTHER" id="PTHR12959">
    <property type="entry name" value="GPI TRANSAMIDASE COMPONENT PIG-T-RELATED"/>
    <property type="match status" value="1"/>
</dbReference>
<evidence type="ECO:0000313" key="2">
    <source>
        <dbReference type="WBParaSite" id="MCU_002400-RA"/>
    </source>
</evidence>
<sequence length="599" mass="67042">MRVFCLLSALVLPLVICDRFEEELLVKDFGNGFSGFHFNFVTQKKLGDDHHFHIFPKPLYNILTKYSVSEFHLSMVKGHWDRLKWGPPFVPSASGGAEIWAWFSPTTSNVDASWTYFLEALSGQFCASLSQLGLPKNYISPSLSHRPSGLFQKITSQNVSSVFRYAQFSHEEVCTENLTPWSKLLPCKKIGGLASMLKPKSIFKATYSALFTDVRCVCTDDKCKQFSLELKQSLTIVFDRRHMYGSIQEPWSLIGLLGDEMTKSCPVASRSEIIILSSQPQLLLDPPADVTSIVNWDVRRVLAVYSPSYNFANNLTITSFLPIETPRSSTVNEEGVSVMKYSTGKGDVGGGVRVELRNNLAVPVPVVLLDSAPWYAEIYFSSLTITRQYPDGSAPVVITPDKVTFQPSVRRKQMAFLELLLTLPPGACVTVSYAFTKVLMRWNEYLPDANHGVYLPAASVVYQFSPEQLDRLRASRNPVTWELALPLWASTYAEYLSAANTSRQGTKPLGDGLLRLYSEALLIRLPVPDFSMPFNALCLVCSVVAILFGSIHKLTTCGLVPVVAEGDEDVVDKPPIVRLFQKLKILFQRLHRRSHLKNE</sequence>
<dbReference type="WBParaSite" id="MCU_002400-RA">
    <property type="protein sequence ID" value="MCU_002400-RA"/>
    <property type="gene ID" value="MCU_002400"/>
</dbReference>
<reference evidence="2" key="1">
    <citation type="submission" date="2019-11" db="UniProtKB">
        <authorList>
            <consortium name="WormBaseParasite"/>
        </authorList>
    </citation>
    <scope>IDENTIFICATION</scope>
</reference>
<protein>
    <submittedName>
        <fullName evidence="2">GPI transamidase component PIG-T</fullName>
    </submittedName>
</protein>
<proteinExistence type="predicted"/>
<dbReference type="AlphaFoldDB" id="A0A5K3EQT5"/>
<feature type="chain" id="PRO_5024357240" evidence="1">
    <location>
        <begin position="18"/>
        <end position="599"/>
    </location>
</feature>
<dbReference type="GO" id="GO:0016255">
    <property type="term" value="P:attachment of GPI anchor to protein"/>
    <property type="evidence" value="ECO:0007669"/>
    <property type="project" value="InterPro"/>
</dbReference>
<evidence type="ECO:0000256" key="1">
    <source>
        <dbReference type="SAM" id="SignalP"/>
    </source>
</evidence>
<dbReference type="Pfam" id="PF04113">
    <property type="entry name" value="Gpi16"/>
    <property type="match status" value="2"/>
</dbReference>
<name>A0A5K3EQT5_MESCO</name>
<dbReference type="InterPro" id="IPR007245">
    <property type="entry name" value="PIG-T"/>
</dbReference>
<feature type="signal peptide" evidence="1">
    <location>
        <begin position="1"/>
        <end position="17"/>
    </location>
</feature>
<dbReference type="PANTHER" id="PTHR12959:SF11">
    <property type="entry name" value="GPI TRANSAMIDASE COMPONENT PIG-T"/>
    <property type="match status" value="1"/>
</dbReference>
<dbReference type="GO" id="GO:0042765">
    <property type="term" value="C:GPI-anchor transamidase complex"/>
    <property type="evidence" value="ECO:0007669"/>
    <property type="project" value="InterPro"/>
</dbReference>
<organism evidence="2">
    <name type="scientific">Mesocestoides corti</name>
    <name type="common">Flatworm</name>
    <dbReference type="NCBI Taxonomy" id="53468"/>
    <lineage>
        <taxon>Eukaryota</taxon>
        <taxon>Metazoa</taxon>
        <taxon>Spiralia</taxon>
        <taxon>Lophotrochozoa</taxon>
        <taxon>Platyhelminthes</taxon>
        <taxon>Cestoda</taxon>
        <taxon>Eucestoda</taxon>
        <taxon>Cyclophyllidea</taxon>
        <taxon>Mesocestoididae</taxon>
        <taxon>Mesocestoides</taxon>
    </lineage>
</organism>
<accession>A0A5K3EQT5</accession>